<sequence>MPTKAESAAGCQRTWPIMAPFWSQAVMYWVPLRLAVRPNWVTGSLKVTTPA</sequence>
<dbReference type="Proteomes" id="UP000237968">
    <property type="component" value="Unassembled WGS sequence"/>
</dbReference>
<evidence type="ECO:0000313" key="1">
    <source>
        <dbReference type="EMBL" id="PRP93115.1"/>
    </source>
</evidence>
<keyword evidence="2" id="KW-1185">Reference proteome</keyword>
<dbReference type="AlphaFoldDB" id="A0A2S9XJS7"/>
<proteinExistence type="predicted"/>
<reference evidence="1 2" key="1">
    <citation type="submission" date="2018-03" db="EMBL/GenBank/DDBJ databases">
        <title>Draft Genome Sequences of the Obligatory Marine Myxobacteria Enhygromyxa salina SWB005.</title>
        <authorList>
            <person name="Poehlein A."/>
            <person name="Moghaddam J.A."/>
            <person name="Harms H."/>
            <person name="Alanjari M."/>
            <person name="Koenig G.M."/>
            <person name="Daniel R."/>
            <person name="Schaeberle T.F."/>
        </authorList>
    </citation>
    <scope>NUCLEOTIDE SEQUENCE [LARGE SCALE GENOMIC DNA]</scope>
    <source>
        <strain evidence="1 2">SWB005</strain>
    </source>
</reference>
<evidence type="ECO:0000313" key="2">
    <source>
        <dbReference type="Proteomes" id="UP000237968"/>
    </source>
</evidence>
<accession>A0A2S9XJS7</accession>
<name>A0A2S9XJS7_9BACT</name>
<gene>
    <name evidence="1" type="ORF">ENSA5_45220</name>
</gene>
<dbReference type="EMBL" id="PVNK01000195">
    <property type="protein sequence ID" value="PRP93115.1"/>
    <property type="molecule type" value="Genomic_DNA"/>
</dbReference>
<comment type="caution">
    <text evidence="1">The sequence shown here is derived from an EMBL/GenBank/DDBJ whole genome shotgun (WGS) entry which is preliminary data.</text>
</comment>
<protein>
    <submittedName>
        <fullName evidence="1">Uncharacterized protein</fullName>
    </submittedName>
</protein>
<organism evidence="1 2">
    <name type="scientific">Enhygromyxa salina</name>
    <dbReference type="NCBI Taxonomy" id="215803"/>
    <lineage>
        <taxon>Bacteria</taxon>
        <taxon>Pseudomonadati</taxon>
        <taxon>Myxococcota</taxon>
        <taxon>Polyangia</taxon>
        <taxon>Nannocystales</taxon>
        <taxon>Nannocystaceae</taxon>
        <taxon>Enhygromyxa</taxon>
    </lineage>
</organism>